<evidence type="ECO:0000256" key="1">
    <source>
        <dbReference type="SAM" id="MobiDB-lite"/>
    </source>
</evidence>
<sequence length="238" mass="23668">MTHARMLQTQSQGGAGAGGGAAAAAGGAPPPVYRSGAAPLPRAAIRNAYAAATHQPPPKGYAGGGGGGAPGGAAAARSTSAPRDLPSPHHAAPGGRHGQSLLSPSHRSAPGQAQSEARIPAVAAATATAAGRVPGPGPGAPPLPPRARGPGAPSEAGTNASWWRTPVTDASYPLTAITDRYAQSMSPSELVRWNDRVTRLEAEVNAEKARRQHFEKELKRLQASSSGGGGAFGTTGGR</sequence>
<feature type="compositionally biased region" description="Polar residues" evidence="1">
    <location>
        <begin position="100"/>
        <end position="115"/>
    </location>
</feature>
<dbReference type="OrthoDB" id="549294at2759"/>
<feature type="compositionally biased region" description="Gly residues" evidence="1">
    <location>
        <begin position="226"/>
        <end position="238"/>
    </location>
</feature>
<proteinExistence type="predicted"/>
<gene>
    <name evidence="2" type="ORF">HYH03_019129</name>
</gene>
<dbReference type="Proteomes" id="UP000612055">
    <property type="component" value="Unassembled WGS sequence"/>
</dbReference>
<evidence type="ECO:0000313" key="2">
    <source>
        <dbReference type="EMBL" id="KAG2481914.1"/>
    </source>
</evidence>
<feature type="region of interest" description="Disordered" evidence="1">
    <location>
        <begin position="215"/>
        <end position="238"/>
    </location>
</feature>
<comment type="caution">
    <text evidence="2">The sequence shown here is derived from an EMBL/GenBank/DDBJ whole genome shotgun (WGS) entry which is preliminary data.</text>
</comment>
<name>A0A836BNN6_9CHLO</name>
<organism evidence="2 3">
    <name type="scientific">Edaphochlamys debaryana</name>
    <dbReference type="NCBI Taxonomy" id="47281"/>
    <lineage>
        <taxon>Eukaryota</taxon>
        <taxon>Viridiplantae</taxon>
        <taxon>Chlorophyta</taxon>
        <taxon>core chlorophytes</taxon>
        <taxon>Chlorophyceae</taxon>
        <taxon>CS clade</taxon>
        <taxon>Chlamydomonadales</taxon>
        <taxon>Chlamydomonadales incertae sedis</taxon>
        <taxon>Edaphochlamys</taxon>
    </lineage>
</organism>
<keyword evidence="3" id="KW-1185">Reference proteome</keyword>
<feature type="region of interest" description="Disordered" evidence="1">
    <location>
        <begin position="1"/>
        <end position="162"/>
    </location>
</feature>
<protein>
    <submittedName>
        <fullName evidence="2">Uncharacterized protein</fullName>
    </submittedName>
</protein>
<feature type="compositionally biased region" description="Pro residues" evidence="1">
    <location>
        <begin position="135"/>
        <end position="147"/>
    </location>
</feature>
<dbReference type="AlphaFoldDB" id="A0A836BNN6"/>
<feature type="compositionally biased region" description="Gly residues" evidence="1">
    <location>
        <begin position="61"/>
        <end position="71"/>
    </location>
</feature>
<accession>A0A836BNN6</accession>
<feature type="compositionally biased region" description="Low complexity" evidence="1">
    <location>
        <begin position="120"/>
        <end position="133"/>
    </location>
</feature>
<feature type="compositionally biased region" description="Low complexity" evidence="1">
    <location>
        <begin position="43"/>
        <end position="52"/>
    </location>
</feature>
<reference evidence="2" key="1">
    <citation type="journal article" date="2020" name="bioRxiv">
        <title>Comparative genomics of Chlamydomonas.</title>
        <authorList>
            <person name="Craig R.J."/>
            <person name="Hasan A.R."/>
            <person name="Ness R.W."/>
            <person name="Keightley P.D."/>
        </authorList>
    </citation>
    <scope>NUCLEOTIDE SEQUENCE</scope>
    <source>
        <strain evidence="2">CCAP 11/70</strain>
    </source>
</reference>
<evidence type="ECO:0000313" key="3">
    <source>
        <dbReference type="Proteomes" id="UP000612055"/>
    </source>
</evidence>
<dbReference type="EMBL" id="JAEHOE010000344">
    <property type="protein sequence ID" value="KAG2481914.1"/>
    <property type="molecule type" value="Genomic_DNA"/>
</dbReference>